<evidence type="ECO:0000256" key="1">
    <source>
        <dbReference type="SAM" id="Phobius"/>
    </source>
</evidence>
<reference evidence="2 3" key="1">
    <citation type="journal article" date="2023" name="Commun. Biol.">
        <title>Genome analysis of Parmales, the sister group of diatoms, reveals the evolutionary specialization of diatoms from phago-mixotrophs to photoautotrophs.</title>
        <authorList>
            <person name="Ban H."/>
            <person name="Sato S."/>
            <person name="Yoshikawa S."/>
            <person name="Yamada K."/>
            <person name="Nakamura Y."/>
            <person name="Ichinomiya M."/>
            <person name="Sato N."/>
            <person name="Blanc-Mathieu R."/>
            <person name="Endo H."/>
            <person name="Kuwata A."/>
            <person name="Ogata H."/>
        </authorList>
    </citation>
    <scope>NUCLEOTIDE SEQUENCE [LARGE SCALE GENOMIC DNA]</scope>
</reference>
<proteinExistence type="predicted"/>
<keyword evidence="1" id="KW-0472">Membrane</keyword>
<comment type="caution">
    <text evidence="2">The sequence shown here is derived from an EMBL/GenBank/DDBJ whole genome shotgun (WGS) entry which is preliminary data.</text>
</comment>
<name>A0ABQ6N059_9STRA</name>
<feature type="transmembrane region" description="Helical" evidence="1">
    <location>
        <begin position="30"/>
        <end position="48"/>
    </location>
</feature>
<keyword evidence="1" id="KW-1133">Transmembrane helix</keyword>
<keyword evidence="3" id="KW-1185">Reference proteome</keyword>
<keyword evidence="1" id="KW-0812">Transmembrane</keyword>
<gene>
    <name evidence="2" type="ORF">TeGR_g5661</name>
</gene>
<dbReference type="Proteomes" id="UP001165060">
    <property type="component" value="Unassembled WGS sequence"/>
</dbReference>
<sequence>MAITMAFIAEGCSWTNLITGNNFFAVVEQAVWACLFLVLALAYAHIAYEWGVGPAGYPPSYRIIIALLTLMAGEQAYEAFSLYWGRWQQDIADNLQYNSFSTGISHLMHCASTSKSIDTWASDAPWMSAYFTIGVFSSLWLCVAPVKTQTDISTFKPLLDP</sequence>
<feature type="transmembrane region" description="Helical" evidence="1">
    <location>
        <begin position="127"/>
        <end position="146"/>
    </location>
</feature>
<dbReference type="EMBL" id="BRYB01000731">
    <property type="protein sequence ID" value="GMI36413.1"/>
    <property type="molecule type" value="Genomic_DNA"/>
</dbReference>
<evidence type="ECO:0000313" key="2">
    <source>
        <dbReference type="EMBL" id="GMI36413.1"/>
    </source>
</evidence>
<accession>A0ABQ6N059</accession>
<evidence type="ECO:0000313" key="3">
    <source>
        <dbReference type="Proteomes" id="UP001165060"/>
    </source>
</evidence>
<organism evidence="2 3">
    <name type="scientific">Tetraparma gracilis</name>
    <dbReference type="NCBI Taxonomy" id="2962635"/>
    <lineage>
        <taxon>Eukaryota</taxon>
        <taxon>Sar</taxon>
        <taxon>Stramenopiles</taxon>
        <taxon>Ochrophyta</taxon>
        <taxon>Bolidophyceae</taxon>
        <taxon>Parmales</taxon>
        <taxon>Triparmaceae</taxon>
        <taxon>Tetraparma</taxon>
    </lineage>
</organism>
<protein>
    <submittedName>
        <fullName evidence="2">Uncharacterized protein</fullName>
    </submittedName>
</protein>